<dbReference type="PRINTS" id="PR00081">
    <property type="entry name" value="GDHRDH"/>
</dbReference>
<evidence type="ECO:0000313" key="6">
    <source>
        <dbReference type="Proteomes" id="UP001446871"/>
    </source>
</evidence>
<sequence length="254" mass="26612">MTMRSLAGAHAIVTGGSQGIGLAIAKHFASEGASITLVGRDEARLQTALKSLDLKPGLAPLAEPPKHATFAFNVANLTGWQLMMKQMKADKRDVDILINAAGITQNSFLFSTGVPDIKEILNTNLEGTILGCQQVVKKMMQQKSGCIVNISSLLATHAGRGASVYAASKAGIVGLTRALAWEVGRFGIRINVILPGYIQTEMTASIAKSANLESLIPLGRLGSAEEVADAAAFLVKNSYAHNTVLNLDGGLSAT</sequence>
<dbReference type="SUPFAM" id="SSF51735">
    <property type="entry name" value="NAD(P)-binding Rossmann-fold domains"/>
    <property type="match status" value="1"/>
</dbReference>
<dbReference type="InterPro" id="IPR036291">
    <property type="entry name" value="NAD(P)-bd_dom_sf"/>
</dbReference>
<dbReference type="PROSITE" id="PS00061">
    <property type="entry name" value="ADH_SHORT"/>
    <property type="match status" value="1"/>
</dbReference>
<reference evidence="5 6" key="1">
    <citation type="submission" date="2023-01" db="EMBL/GenBank/DDBJ databases">
        <title>Analysis of 21 Apiospora genomes using comparative genomics revels a genus with tremendous synthesis potential of carbohydrate active enzymes and secondary metabolites.</title>
        <authorList>
            <person name="Sorensen T."/>
        </authorList>
    </citation>
    <scope>NUCLEOTIDE SEQUENCE [LARGE SCALE GENOMIC DNA]</scope>
    <source>
        <strain evidence="5 6">CBS 83171</strain>
    </source>
</reference>
<dbReference type="EMBL" id="JAQQWM010000002">
    <property type="protein sequence ID" value="KAK8077900.1"/>
    <property type="molecule type" value="Genomic_DNA"/>
</dbReference>
<evidence type="ECO:0000313" key="5">
    <source>
        <dbReference type="EMBL" id="KAK8077900.1"/>
    </source>
</evidence>
<keyword evidence="3" id="KW-0560">Oxidoreductase</keyword>
<dbReference type="Proteomes" id="UP001446871">
    <property type="component" value="Unassembled WGS sequence"/>
</dbReference>
<evidence type="ECO:0000256" key="4">
    <source>
        <dbReference type="RuleBase" id="RU000363"/>
    </source>
</evidence>
<dbReference type="Gene3D" id="3.40.50.720">
    <property type="entry name" value="NAD(P)-binding Rossmann-like Domain"/>
    <property type="match status" value="1"/>
</dbReference>
<dbReference type="PANTHER" id="PTHR42760:SF133">
    <property type="entry name" value="3-OXOACYL-[ACYL-CARRIER-PROTEIN] REDUCTASE"/>
    <property type="match status" value="1"/>
</dbReference>
<keyword evidence="2" id="KW-0521">NADP</keyword>
<protein>
    <submittedName>
        <fullName evidence="5">Uncharacterized protein</fullName>
    </submittedName>
</protein>
<evidence type="ECO:0000256" key="1">
    <source>
        <dbReference type="ARBA" id="ARBA00006484"/>
    </source>
</evidence>
<comment type="caution">
    <text evidence="5">The sequence shown here is derived from an EMBL/GenBank/DDBJ whole genome shotgun (WGS) entry which is preliminary data.</text>
</comment>
<comment type="similarity">
    <text evidence="1 4">Belongs to the short-chain dehydrogenases/reductases (SDR) family.</text>
</comment>
<dbReference type="PRINTS" id="PR00080">
    <property type="entry name" value="SDRFAMILY"/>
</dbReference>
<accession>A0ABR1W601</accession>
<dbReference type="InterPro" id="IPR002347">
    <property type="entry name" value="SDR_fam"/>
</dbReference>
<evidence type="ECO:0000256" key="2">
    <source>
        <dbReference type="ARBA" id="ARBA00022857"/>
    </source>
</evidence>
<gene>
    <name evidence="5" type="ORF">PG996_004070</name>
</gene>
<dbReference type="InterPro" id="IPR020904">
    <property type="entry name" value="Sc_DH/Rdtase_CS"/>
</dbReference>
<evidence type="ECO:0000256" key="3">
    <source>
        <dbReference type="ARBA" id="ARBA00023002"/>
    </source>
</evidence>
<proteinExistence type="inferred from homology"/>
<name>A0ABR1W601_9PEZI</name>
<keyword evidence="6" id="KW-1185">Reference proteome</keyword>
<dbReference type="PANTHER" id="PTHR42760">
    <property type="entry name" value="SHORT-CHAIN DEHYDROGENASES/REDUCTASES FAMILY MEMBER"/>
    <property type="match status" value="1"/>
</dbReference>
<dbReference type="Pfam" id="PF00106">
    <property type="entry name" value="adh_short"/>
    <property type="match status" value="1"/>
</dbReference>
<organism evidence="5 6">
    <name type="scientific">Apiospora saccharicola</name>
    <dbReference type="NCBI Taxonomy" id="335842"/>
    <lineage>
        <taxon>Eukaryota</taxon>
        <taxon>Fungi</taxon>
        <taxon>Dikarya</taxon>
        <taxon>Ascomycota</taxon>
        <taxon>Pezizomycotina</taxon>
        <taxon>Sordariomycetes</taxon>
        <taxon>Xylariomycetidae</taxon>
        <taxon>Amphisphaeriales</taxon>
        <taxon>Apiosporaceae</taxon>
        <taxon>Apiospora</taxon>
    </lineage>
</organism>